<accession>A0A939QQG5</accession>
<name>A0A939QQG5_9MICO</name>
<dbReference type="Pfam" id="PF01810">
    <property type="entry name" value="LysE"/>
    <property type="match status" value="1"/>
</dbReference>
<reference evidence="8" key="1">
    <citation type="submission" date="2021-03" db="EMBL/GenBank/DDBJ databases">
        <title>Microbacterium sp. nov., a novel actinobacterium isolated from cow dung.</title>
        <authorList>
            <person name="Zhang L."/>
        </authorList>
    </citation>
    <scope>NUCLEOTIDE SEQUENCE</scope>
    <source>
        <strain evidence="8">NEAU-LLB</strain>
    </source>
</reference>
<dbReference type="Proteomes" id="UP000680132">
    <property type="component" value="Unassembled WGS sequence"/>
</dbReference>
<evidence type="ECO:0000256" key="4">
    <source>
        <dbReference type="ARBA" id="ARBA00022989"/>
    </source>
</evidence>
<evidence type="ECO:0000256" key="3">
    <source>
        <dbReference type="ARBA" id="ARBA00022692"/>
    </source>
</evidence>
<feature type="transmembrane region" description="Helical" evidence="7">
    <location>
        <begin position="223"/>
        <end position="244"/>
    </location>
</feature>
<organism evidence="8 9">
    <name type="scientific">Microbacterium stercoris</name>
    <dbReference type="NCBI Taxonomy" id="2820289"/>
    <lineage>
        <taxon>Bacteria</taxon>
        <taxon>Bacillati</taxon>
        <taxon>Actinomycetota</taxon>
        <taxon>Actinomycetes</taxon>
        <taxon>Micrococcales</taxon>
        <taxon>Microbacteriaceae</taxon>
        <taxon>Microbacterium</taxon>
    </lineage>
</organism>
<feature type="transmembrane region" description="Helical" evidence="7">
    <location>
        <begin position="43"/>
        <end position="65"/>
    </location>
</feature>
<feature type="transmembrane region" description="Helical" evidence="7">
    <location>
        <begin position="190"/>
        <end position="211"/>
    </location>
</feature>
<proteinExistence type="predicted"/>
<keyword evidence="2" id="KW-1003">Cell membrane</keyword>
<keyword evidence="3 7" id="KW-0812">Transmembrane</keyword>
<evidence type="ECO:0000256" key="5">
    <source>
        <dbReference type="ARBA" id="ARBA00023136"/>
    </source>
</evidence>
<dbReference type="AlphaFoldDB" id="A0A939QQG5"/>
<feature type="transmembrane region" description="Helical" evidence="7">
    <location>
        <begin position="6"/>
        <end position="31"/>
    </location>
</feature>
<dbReference type="GO" id="GO:0015171">
    <property type="term" value="F:amino acid transmembrane transporter activity"/>
    <property type="evidence" value="ECO:0007669"/>
    <property type="project" value="TreeGrafter"/>
</dbReference>
<dbReference type="PANTHER" id="PTHR30086:SF20">
    <property type="entry name" value="ARGININE EXPORTER PROTEIN ARGO-RELATED"/>
    <property type="match status" value="1"/>
</dbReference>
<evidence type="ECO:0000256" key="1">
    <source>
        <dbReference type="ARBA" id="ARBA00004651"/>
    </source>
</evidence>
<comment type="subcellular location">
    <subcellularLocation>
        <location evidence="1">Cell membrane</location>
        <topology evidence="1">Multi-pass membrane protein</topology>
    </subcellularLocation>
</comment>
<evidence type="ECO:0000256" key="6">
    <source>
        <dbReference type="SAM" id="MobiDB-lite"/>
    </source>
</evidence>
<dbReference type="InterPro" id="IPR001123">
    <property type="entry name" value="LeuE-type"/>
</dbReference>
<keyword evidence="9" id="KW-1185">Reference proteome</keyword>
<dbReference type="EMBL" id="JAGFOA010000002">
    <property type="protein sequence ID" value="MBO3663143.1"/>
    <property type="molecule type" value="Genomic_DNA"/>
</dbReference>
<feature type="transmembrane region" description="Helical" evidence="7">
    <location>
        <begin position="77"/>
        <end position="95"/>
    </location>
</feature>
<evidence type="ECO:0000256" key="7">
    <source>
        <dbReference type="SAM" id="Phobius"/>
    </source>
</evidence>
<evidence type="ECO:0000313" key="9">
    <source>
        <dbReference type="Proteomes" id="UP000680132"/>
    </source>
</evidence>
<feature type="transmembrane region" description="Helical" evidence="7">
    <location>
        <begin position="152"/>
        <end position="170"/>
    </location>
</feature>
<protein>
    <submittedName>
        <fullName evidence="8">LysE family transporter</fullName>
    </submittedName>
</protein>
<sequence length="245" mass="25596">MPLSSPGFTALIAGLGLTLSLIIAPGAQNIFLLRMGILRRHIVVLALICMASDALLIAAGVAGFGAVVRHVPWLFDVVRWFGVAFLVFYGLSAAWRAWRPSGQTLVVDEPAPTPAGSGSGSDAGSDSGLSLGTGTAAVLTREVTAVAAPTRTLVPAILSCLAMTWLNPHAYLDTVFLIGSVSAGYGDLRWLFGAGAVLGSVIWFTFLAYASRYAARLLRSPRSWRILDALIAVAMLALAASLALS</sequence>
<keyword evidence="4 7" id="KW-1133">Transmembrane helix</keyword>
<gene>
    <name evidence="8" type="ORF">J5V96_06425</name>
</gene>
<evidence type="ECO:0000313" key="8">
    <source>
        <dbReference type="EMBL" id="MBO3663143.1"/>
    </source>
</evidence>
<comment type="caution">
    <text evidence="8">The sequence shown here is derived from an EMBL/GenBank/DDBJ whole genome shotgun (WGS) entry which is preliminary data.</text>
</comment>
<dbReference type="GO" id="GO:0005886">
    <property type="term" value="C:plasma membrane"/>
    <property type="evidence" value="ECO:0007669"/>
    <property type="project" value="UniProtKB-SubCell"/>
</dbReference>
<feature type="region of interest" description="Disordered" evidence="6">
    <location>
        <begin position="109"/>
        <end position="128"/>
    </location>
</feature>
<evidence type="ECO:0000256" key="2">
    <source>
        <dbReference type="ARBA" id="ARBA00022475"/>
    </source>
</evidence>
<keyword evidence="5 7" id="KW-0472">Membrane</keyword>
<dbReference type="PANTHER" id="PTHR30086">
    <property type="entry name" value="ARGININE EXPORTER PROTEIN ARGO"/>
    <property type="match status" value="1"/>
</dbReference>